<dbReference type="EMBL" id="CADIKF010000011">
    <property type="protein sequence ID" value="CAB3754158.1"/>
    <property type="molecule type" value="Genomic_DNA"/>
</dbReference>
<dbReference type="Pfam" id="PF09723">
    <property type="entry name" value="Zn_ribbon_8"/>
    <property type="match status" value="1"/>
</dbReference>
<reference evidence="3 4" key="1">
    <citation type="submission" date="2020-04" db="EMBL/GenBank/DDBJ databases">
        <authorList>
            <person name="De Canck E."/>
        </authorList>
    </citation>
    <scope>NUCLEOTIDE SEQUENCE [LARGE SCALE GENOMIC DNA]</scope>
    <source>
        <strain evidence="3 4">LMG 29739</strain>
    </source>
</reference>
<organism evidence="3 4">
    <name type="scientific">Paraburkholderia solisilvae</name>
    <dbReference type="NCBI Taxonomy" id="624376"/>
    <lineage>
        <taxon>Bacteria</taxon>
        <taxon>Pseudomonadati</taxon>
        <taxon>Pseudomonadota</taxon>
        <taxon>Betaproteobacteria</taxon>
        <taxon>Burkholderiales</taxon>
        <taxon>Burkholderiaceae</taxon>
        <taxon>Paraburkholderia</taxon>
    </lineage>
</organism>
<dbReference type="AlphaFoldDB" id="A0A6J5DJ74"/>
<feature type="compositionally biased region" description="Basic and acidic residues" evidence="1">
    <location>
        <begin position="58"/>
        <end position="67"/>
    </location>
</feature>
<protein>
    <recommendedName>
        <fullName evidence="2">Putative regulatory protein FmdB zinc ribbon domain-containing protein</fullName>
    </recommendedName>
</protein>
<sequence length="117" mass="12040">MPVYDFQCTTCGPFAVMRSVAARDLPMHCPDCGASASRMISAPALALMSGTQRSAHATNERAAHEPRQLGGATARHPSGCGCCSGSRITLAGGASGGTQPDALKSPASGRRPWMISH</sequence>
<accession>A0A6J5DJ74</accession>
<dbReference type="SMART" id="SM00834">
    <property type="entry name" value="CxxC_CXXC_SSSS"/>
    <property type="match status" value="1"/>
</dbReference>
<dbReference type="NCBIfam" id="TIGR02605">
    <property type="entry name" value="CxxC_CxxC_SSSS"/>
    <property type="match status" value="1"/>
</dbReference>
<evidence type="ECO:0000313" key="4">
    <source>
        <dbReference type="Proteomes" id="UP000494329"/>
    </source>
</evidence>
<gene>
    <name evidence="3" type="ORF">LMG29739_01909</name>
</gene>
<feature type="region of interest" description="Disordered" evidence="1">
    <location>
        <begin position="91"/>
        <end position="117"/>
    </location>
</feature>
<feature type="domain" description="Putative regulatory protein FmdB zinc ribbon" evidence="2">
    <location>
        <begin position="1"/>
        <end position="41"/>
    </location>
</feature>
<dbReference type="Proteomes" id="UP000494329">
    <property type="component" value="Unassembled WGS sequence"/>
</dbReference>
<keyword evidence="4" id="KW-1185">Reference proteome</keyword>
<evidence type="ECO:0000259" key="2">
    <source>
        <dbReference type="SMART" id="SM00834"/>
    </source>
</evidence>
<proteinExistence type="predicted"/>
<name>A0A6J5DJ74_9BURK</name>
<evidence type="ECO:0000313" key="3">
    <source>
        <dbReference type="EMBL" id="CAB3754158.1"/>
    </source>
</evidence>
<dbReference type="RefSeq" id="WP_175110639.1">
    <property type="nucleotide sequence ID" value="NZ_CADIKF010000011.1"/>
</dbReference>
<feature type="region of interest" description="Disordered" evidence="1">
    <location>
        <begin position="51"/>
        <end position="76"/>
    </location>
</feature>
<dbReference type="InterPro" id="IPR013429">
    <property type="entry name" value="Regulatory_FmdB_Zinc_ribbon"/>
</dbReference>
<evidence type="ECO:0000256" key="1">
    <source>
        <dbReference type="SAM" id="MobiDB-lite"/>
    </source>
</evidence>